<sequence>MIDHGKGLAEGFELSIQNGKSPIDALNAKFNAEHSHMMLNIKSRSGSKMGNSPHKAIQSRVPIEESDKPEHFTIVTTTRPPTENLEYLVNQKPENEALGGQENKENARTGFAENGFISMRRSKVGDGENSCKGPLAGESYSSRNGATVPPRGNKEATATRKILLDTTNFQAPNLLEVTGKWRCPQKSKPNLGPPLKQLRLEQWVRRQWLKQKSKPISSSQQLLFHLKKFNINPHQEWNRQSVRTLILQSTSDSVKLHKLDDSDSGVVEVNLDRPGAKNAISKDMLHGLQRSLEAVYKDHSAKVLMICSSVHKAFCAGADLKERKTMTPDEIQNYVNSLRSTFSFLEGLHIPTIAVVEGAALGGGLEMALSCDLRICGEDAVFGLPETGLAIIPGAGGTQRLPRLVGKSLAKEIIFTGRKIGARDALSMGLVNHCVPAGEARSKALEIARDINQKGPLAIRMAKRAIDGGLEMDIASGLSVEMDCYQQLLNTKDRLEGLAAFAEKRRPSYNGE</sequence>
<feature type="region of interest" description="Disordered" evidence="4">
    <location>
        <begin position="123"/>
        <end position="154"/>
    </location>
</feature>
<dbReference type="GO" id="GO:0005739">
    <property type="term" value="C:mitochondrion"/>
    <property type="evidence" value="ECO:0007669"/>
    <property type="project" value="TreeGrafter"/>
</dbReference>
<dbReference type="Pfam" id="PF00378">
    <property type="entry name" value="ECH_1"/>
    <property type="match status" value="1"/>
</dbReference>
<evidence type="ECO:0000256" key="2">
    <source>
        <dbReference type="ARBA" id="ARBA00023239"/>
    </source>
</evidence>
<evidence type="ECO:0000256" key="1">
    <source>
        <dbReference type="ARBA" id="ARBA00005254"/>
    </source>
</evidence>
<dbReference type="Proteomes" id="UP000295252">
    <property type="component" value="Chromosome X"/>
</dbReference>
<dbReference type="Gramene" id="CDP10022">
    <property type="protein sequence ID" value="CDP10022"/>
    <property type="gene ID" value="GSCOC_T00030562001"/>
</dbReference>
<comment type="similarity">
    <text evidence="1 3">Belongs to the enoyl-CoA hydratase/isomerase family.</text>
</comment>
<dbReference type="InterPro" id="IPR014748">
    <property type="entry name" value="Enoyl-CoA_hydra_C"/>
</dbReference>
<accession>A0A068UNX5</accession>
<dbReference type="FunFam" id="3.90.226.10:FF:000061">
    <property type="entry name" value="Methylglutaconyl-CoA hydratase, mitochondrial"/>
    <property type="match status" value="1"/>
</dbReference>
<dbReference type="STRING" id="49390.A0A068UNX5"/>
<dbReference type="FunCoup" id="A0A068UNX5">
    <property type="interactions" value="1454"/>
</dbReference>
<evidence type="ECO:0000313" key="5">
    <source>
        <dbReference type="EMBL" id="CDP10022.1"/>
    </source>
</evidence>
<dbReference type="PhylomeDB" id="A0A068UNX5"/>
<dbReference type="AlphaFoldDB" id="A0A068UNX5"/>
<dbReference type="GO" id="GO:0016836">
    <property type="term" value="F:hydro-lyase activity"/>
    <property type="evidence" value="ECO:0007669"/>
    <property type="project" value="UniProtKB-ARBA"/>
</dbReference>
<keyword evidence="6" id="KW-1185">Reference proteome</keyword>
<gene>
    <name evidence="5" type="ORF">GSCOC_T00030562001</name>
</gene>
<dbReference type="InterPro" id="IPR029045">
    <property type="entry name" value="ClpP/crotonase-like_dom_sf"/>
</dbReference>
<dbReference type="PANTHER" id="PTHR11941:SF171">
    <property type="entry name" value="SD19268P"/>
    <property type="match status" value="1"/>
</dbReference>
<dbReference type="InParanoid" id="A0A068UNX5"/>
<protein>
    <recommendedName>
        <fullName evidence="7">Enoyl-CoA hydratase</fullName>
    </recommendedName>
</protein>
<dbReference type="CDD" id="cd06558">
    <property type="entry name" value="crotonase-like"/>
    <property type="match status" value="1"/>
</dbReference>
<dbReference type="PROSITE" id="PS00166">
    <property type="entry name" value="ENOYL_COA_HYDRATASE"/>
    <property type="match status" value="1"/>
</dbReference>
<name>A0A068UNX5_COFCA</name>
<evidence type="ECO:0000313" key="6">
    <source>
        <dbReference type="Proteomes" id="UP000295252"/>
    </source>
</evidence>
<dbReference type="OMA" id="PEHFTIV"/>
<evidence type="ECO:0000256" key="3">
    <source>
        <dbReference type="RuleBase" id="RU003707"/>
    </source>
</evidence>
<dbReference type="InterPro" id="IPR001753">
    <property type="entry name" value="Enoyl-CoA_hydra/iso"/>
</dbReference>
<organism evidence="5 6">
    <name type="scientific">Coffea canephora</name>
    <name type="common">Robusta coffee</name>
    <dbReference type="NCBI Taxonomy" id="49390"/>
    <lineage>
        <taxon>Eukaryota</taxon>
        <taxon>Viridiplantae</taxon>
        <taxon>Streptophyta</taxon>
        <taxon>Embryophyta</taxon>
        <taxon>Tracheophyta</taxon>
        <taxon>Spermatophyta</taxon>
        <taxon>Magnoliopsida</taxon>
        <taxon>eudicotyledons</taxon>
        <taxon>Gunneridae</taxon>
        <taxon>Pentapetalae</taxon>
        <taxon>asterids</taxon>
        <taxon>lamiids</taxon>
        <taxon>Gentianales</taxon>
        <taxon>Rubiaceae</taxon>
        <taxon>Ixoroideae</taxon>
        <taxon>Gardenieae complex</taxon>
        <taxon>Bertiereae - Coffeeae clade</taxon>
        <taxon>Coffeeae</taxon>
        <taxon>Coffea</taxon>
    </lineage>
</organism>
<dbReference type="PANTHER" id="PTHR11941">
    <property type="entry name" value="ENOYL-COA HYDRATASE-RELATED"/>
    <property type="match status" value="1"/>
</dbReference>
<dbReference type="OrthoDB" id="2139957at2759"/>
<dbReference type="Gene3D" id="1.10.12.10">
    <property type="entry name" value="Lyase 2-enoyl-coa Hydratase, Chain A, domain 2"/>
    <property type="match status" value="1"/>
</dbReference>
<proteinExistence type="inferred from homology"/>
<dbReference type="GO" id="GO:0006635">
    <property type="term" value="P:fatty acid beta-oxidation"/>
    <property type="evidence" value="ECO:0007669"/>
    <property type="project" value="TreeGrafter"/>
</dbReference>
<evidence type="ECO:0000256" key="4">
    <source>
        <dbReference type="SAM" id="MobiDB-lite"/>
    </source>
</evidence>
<dbReference type="FunFam" id="1.10.12.10:FF:000001">
    <property type="entry name" value="Probable enoyl-CoA hydratase, mitochondrial"/>
    <property type="match status" value="1"/>
</dbReference>
<dbReference type="SUPFAM" id="SSF52096">
    <property type="entry name" value="ClpP/crotonase"/>
    <property type="match status" value="1"/>
</dbReference>
<dbReference type="EMBL" id="HG739125">
    <property type="protein sequence ID" value="CDP10022.1"/>
    <property type="molecule type" value="Genomic_DNA"/>
</dbReference>
<evidence type="ECO:0008006" key="7">
    <source>
        <dbReference type="Google" id="ProtNLM"/>
    </source>
</evidence>
<dbReference type="Gene3D" id="3.90.226.10">
    <property type="entry name" value="2-enoyl-CoA Hydratase, Chain A, domain 1"/>
    <property type="match status" value="1"/>
</dbReference>
<dbReference type="InterPro" id="IPR018376">
    <property type="entry name" value="Enoyl-CoA_hyd/isom_CS"/>
</dbReference>
<keyword evidence="2" id="KW-0456">Lyase</keyword>
<reference evidence="6" key="1">
    <citation type="journal article" date="2014" name="Science">
        <title>The coffee genome provides insight into the convergent evolution of caffeine biosynthesis.</title>
        <authorList>
            <person name="Denoeud F."/>
            <person name="Carretero-Paulet L."/>
            <person name="Dereeper A."/>
            <person name="Droc G."/>
            <person name="Guyot R."/>
            <person name="Pietrella M."/>
            <person name="Zheng C."/>
            <person name="Alberti A."/>
            <person name="Anthony F."/>
            <person name="Aprea G."/>
            <person name="Aury J.M."/>
            <person name="Bento P."/>
            <person name="Bernard M."/>
            <person name="Bocs S."/>
            <person name="Campa C."/>
            <person name="Cenci A."/>
            <person name="Combes M.C."/>
            <person name="Crouzillat D."/>
            <person name="Da Silva C."/>
            <person name="Daddiego L."/>
            <person name="De Bellis F."/>
            <person name="Dussert S."/>
            <person name="Garsmeur O."/>
            <person name="Gayraud T."/>
            <person name="Guignon V."/>
            <person name="Jahn K."/>
            <person name="Jamilloux V."/>
            <person name="Joet T."/>
            <person name="Labadie K."/>
            <person name="Lan T."/>
            <person name="Leclercq J."/>
            <person name="Lepelley M."/>
            <person name="Leroy T."/>
            <person name="Li L.T."/>
            <person name="Librado P."/>
            <person name="Lopez L."/>
            <person name="Munoz A."/>
            <person name="Noel B."/>
            <person name="Pallavicini A."/>
            <person name="Perrotta G."/>
            <person name="Poncet V."/>
            <person name="Pot D."/>
            <person name="Priyono X."/>
            <person name="Rigoreau M."/>
            <person name="Rouard M."/>
            <person name="Rozas J."/>
            <person name="Tranchant-Dubreuil C."/>
            <person name="VanBuren R."/>
            <person name="Zhang Q."/>
            <person name="Andrade A.C."/>
            <person name="Argout X."/>
            <person name="Bertrand B."/>
            <person name="de Kochko A."/>
            <person name="Graziosi G."/>
            <person name="Henry R.J."/>
            <person name="Jayarama X."/>
            <person name="Ming R."/>
            <person name="Nagai C."/>
            <person name="Rounsley S."/>
            <person name="Sankoff D."/>
            <person name="Giuliano G."/>
            <person name="Albert V.A."/>
            <person name="Wincker P."/>
            <person name="Lashermes P."/>
        </authorList>
    </citation>
    <scope>NUCLEOTIDE SEQUENCE [LARGE SCALE GENOMIC DNA]</scope>
    <source>
        <strain evidence="6">cv. DH200-94</strain>
    </source>
</reference>